<dbReference type="EMBL" id="CAWUFR010000073">
    <property type="protein sequence ID" value="CAK6964441.1"/>
    <property type="molecule type" value="Genomic_DNA"/>
</dbReference>
<dbReference type="PANTHER" id="PTHR45785:SF2">
    <property type="entry name" value="COMPLEMENT FACTOR H-RELATED"/>
    <property type="match status" value="1"/>
</dbReference>
<dbReference type="PANTHER" id="PTHR45785">
    <property type="entry name" value="COMPLEMENT FACTOR H-RELATED"/>
    <property type="match status" value="1"/>
</dbReference>
<accession>A0AAV1P251</accession>
<evidence type="ECO:0000256" key="2">
    <source>
        <dbReference type="ARBA" id="ARBA00022659"/>
    </source>
</evidence>
<feature type="domain" description="Sushi" evidence="7">
    <location>
        <begin position="279"/>
        <end position="333"/>
    </location>
</feature>
<dbReference type="CDD" id="cd00033">
    <property type="entry name" value="CCP"/>
    <property type="match status" value="6"/>
</dbReference>
<comment type="caution">
    <text evidence="5">Lacks conserved residue(s) required for the propagation of feature annotation.</text>
</comment>
<name>A0AAV1P251_SCOSC</name>
<protein>
    <submittedName>
        <fullName evidence="8">Complement factor H-like isoform X1</fullName>
    </submittedName>
</protein>
<reference evidence="8 9" key="1">
    <citation type="submission" date="2024-01" db="EMBL/GenBank/DDBJ databases">
        <authorList>
            <person name="Alioto T."/>
            <person name="Alioto T."/>
            <person name="Gomez Garrido J."/>
        </authorList>
    </citation>
    <scope>NUCLEOTIDE SEQUENCE [LARGE SCALE GENOMIC DNA]</scope>
</reference>
<keyword evidence="3 6" id="KW-0732">Signal</keyword>
<keyword evidence="2 5" id="KW-0768">Sushi</keyword>
<sequence length="456" mass="51843">MRVSLILLFLQVWGNVEVSLSQNACSRLPEVPHGYISEETRKDQYGEQNVIHFTCETGYISGPTIRYMCTNTGWIAIHKGKCFLKPCELPDDTPNGYYQITRGEDFVFGTTIKYFCNEGYQMMSKETTRTCYLDSWSNHVPICDPLSCAPPPADEWITMKGLPDNEDPILPDRFLTFSCDAPGKYLNGSSKLICGTDGQWDKPFPTCEDIACKVDELHSHLHVVNLPENKTIKLGNKIRFFCDDQYGLDGPQEIQCSGHEKWSGTFPTCSEKCRITDVQRNTRLERHVVGQQLGKGDKLRFYCPLHGHHLRGNEEVECLANGQWSHPFPTCGEPLGCGRPPFIADSDTITSSKSGYDHEERVQYRCQNYYIMKGGPYKTCFNGEWIGEMRCLKPCTVDSALMNSHNIDFLYIDRNKLYSVHDDSVSFVCKRGTRHDGRVGMRPRCNDGVMQLPTCH</sequence>
<evidence type="ECO:0000256" key="6">
    <source>
        <dbReference type="SAM" id="SignalP"/>
    </source>
</evidence>
<gene>
    <name evidence="8" type="ORF">FSCOSCO3_A014004</name>
</gene>
<keyword evidence="9" id="KW-1185">Reference proteome</keyword>
<evidence type="ECO:0000259" key="7">
    <source>
        <dbReference type="PROSITE" id="PS50923"/>
    </source>
</evidence>
<proteinExistence type="predicted"/>
<evidence type="ECO:0000256" key="4">
    <source>
        <dbReference type="ARBA" id="ARBA00023157"/>
    </source>
</evidence>
<dbReference type="SUPFAM" id="SSF57535">
    <property type="entry name" value="Complement control module/SCR domain"/>
    <property type="match status" value="7"/>
</dbReference>
<comment type="caution">
    <text evidence="8">The sequence shown here is derived from an EMBL/GenBank/DDBJ whole genome shotgun (WGS) entry which is preliminary data.</text>
</comment>
<evidence type="ECO:0000313" key="9">
    <source>
        <dbReference type="Proteomes" id="UP001314229"/>
    </source>
</evidence>
<dbReference type="InterPro" id="IPR051503">
    <property type="entry name" value="ComplSys_Reg/VirEntry_Med"/>
</dbReference>
<dbReference type="InterPro" id="IPR000436">
    <property type="entry name" value="Sushi_SCR_CCP_dom"/>
</dbReference>
<keyword evidence="4 5" id="KW-1015">Disulfide bond</keyword>
<feature type="domain" description="Sushi" evidence="7">
    <location>
        <begin position="85"/>
        <end position="145"/>
    </location>
</feature>
<feature type="domain" description="Sushi" evidence="7">
    <location>
        <begin position="335"/>
        <end position="393"/>
    </location>
</feature>
<feature type="disulfide bond" evidence="5">
    <location>
        <begin position="116"/>
        <end position="143"/>
    </location>
</feature>
<evidence type="ECO:0000256" key="1">
    <source>
        <dbReference type="ARBA" id="ARBA00004328"/>
    </source>
</evidence>
<evidence type="ECO:0000256" key="3">
    <source>
        <dbReference type="ARBA" id="ARBA00022729"/>
    </source>
</evidence>
<comment type="subcellular location">
    <subcellularLocation>
        <location evidence="1">Virion</location>
    </subcellularLocation>
</comment>
<feature type="signal peptide" evidence="6">
    <location>
        <begin position="1"/>
        <end position="21"/>
    </location>
</feature>
<feature type="domain" description="Sushi" evidence="7">
    <location>
        <begin position="146"/>
        <end position="209"/>
    </location>
</feature>
<feature type="domain" description="Sushi" evidence="7">
    <location>
        <begin position="210"/>
        <end position="271"/>
    </location>
</feature>
<dbReference type="AlphaFoldDB" id="A0AAV1P251"/>
<organism evidence="8 9">
    <name type="scientific">Scomber scombrus</name>
    <name type="common">Atlantic mackerel</name>
    <name type="synonym">Scomber vernalis</name>
    <dbReference type="NCBI Taxonomy" id="13677"/>
    <lineage>
        <taxon>Eukaryota</taxon>
        <taxon>Metazoa</taxon>
        <taxon>Chordata</taxon>
        <taxon>Craniata</taxon>
        <taxon>Vertebrata</taxon>
        <taxon>Euteleostomi</taxon>
        <taxon>Actinopterygii</taxon>
        <taxon>Neopterygii</taxon>
        <taxon>Teleostei</taxon>
        <taxon>Neoteleostei</taxon>
        <taxon>Acanthomorphata</taxon>
        <taxon>Pelagiaria</taxon>
        <taxon>Scombriformes</taxon>
        <taxon>Scombridae</taxon>
        <taxon>Scomber</taxon>
    </lineage>
</organism>
<dbReference type="SMART" id="SM00032">
    <property type="entry name" value="CCP"/>
    <property type="match status" value="6"/>
</dbReference>
<feature type="disulfide bond" evidence="5">
    <location>
        <begin position="242"/>
        <end position="269"/>
    </location>
</feature>
<dbReference type="Proteomes" id="UP001314229">
    <property type="component" value="Unassembled WGS sequence"/>
</dbReference>
<feature type="chain" id="PRO_5043404661" evidence="6">
    <location>
        <begin position="22"/>
        <end position="456"/>
    </location>
</feature>
<dbReference type="PROSITE" id="PS50923">
    <property type="entry name" value="SUSHI"/>
    <property type="match status" value="5"/>
</dbReference>
<evidence type="ECO:0000313" key="8">
    <source>
        <dbReference type="EMBL" id="CAK6964441.1"/>
    </source>
</evidence>
<dbReference type="Pfam" id="PF00084">
    <property type="entry name" value="Sushi"/>
    <property type="match status" value="5"/>
</dbReference>
<evidence type="ECO:0000256" key="5">
    <source>
        <dbReference type="PROSITE-ProRule" id="PRU00302"/>
    </source>
</evidence>
<dbReference type="Gene3D" id="2.10.70.10">
    <property type="entry name" value="Complement Module, domain 1"/>
    <property type="match status" value="7"/>
</dbReference>
<dbReference type="InterPro" id="IPR035976">
    <property type="entry name" value="Sushi/SCR/CCP_sf"/>
</dbReference>
<feature type="disulfide bond" evidence="5">
    <location>
        <begin position="337"/>
        <end position="380"/>
    </location>
</feature>